<accession>A0A1R2AVZ1</accession>
<evidence type="ECO:0000256" key="1">
    <source>
        <dbReference type="ARBA" id="ARBA00001946"/>
    </source>
</evidence>
<evidence type="ECO:0000256" key="16">
    <source>
        <dbReference type="ARBA" id="ARBA00024334"/>
    </source>
</evidence>
<dbReference type="Pfam" id="PF13499">
    <property type="entry name" value="EF-hand_7"/>
    <property type="match status" value="1"/>
</dbReference>
<evidence type="ECO:0000256" key="13">
    <source>
        <dbReference type="ARBA" id="ARBA00022837"/>
    </source>
</evidence>
<keyword evidence="7" id="KW-0723">Serine/threonine-protein kinase</keyword>
<dbReference type="CDD" id="cd05117">
    <property type="entry name" value="STKc_CAMK"/>
    <property type="match status" value="1"/>
</dbReference>
<dbReference type="InterPro" id="IPR050205">
    <property type="entry name" value="CDPK_Ser/Thr_kinases"/>
</dbReference>
<dbReference type="Gene3D" id="1.10.238.10">
    <property type="entry name" value="EF-hand"/>
    <property type="match status" value="2"/>
</dbReference>
<comment type="subcellular location">
    <subcellularLocation>
        <location evidence="2">Cytoplasm</location>
        <location evidence="2">Cytoskeleton</location>
    </subcellularLocation>
</comment>
<dbReference type="AlphaFoldDB" id="A0A1R2AVZ1"/>
<dbReference type="EMBL" id="MPUH01001293">
    <property type="protein sequence ID" value="OMJ68694.1"/>
    <property type="molecule type" value="Genomic_DNA"/>
</dbReference>
<dbReference type="InterPro" id="IPR011992">
    <property type="entry name" value="EF-hand-dom_pair"/>
</dbReference>
<dbReference type="GO" id="GO:0005524">
    <property type="term" value="F:ATP binding"/>
    <property type="evidence" value="ECO:0007669"/>
    <property type="project" value="UniProtKB-KW"/>
</dbReference>
<gene>
    <name evidence="22" type="ORF">SteCoe_33780</name>
</gene>
<keyword evidence="13" id="KW-0106">Calcium</keyword>
<dbReference type="SMART" id="SM00054">
    <property type="entry name" value="EFh"/>
    <property type="match status" value="3"/>
</dbReference>
<evidence type="ECO:0000256" key="10">
    <source>
        <dbReference type="ARBA" id="ARBA00022737"/>
    </source>
</evidence>
<dbReference type="SUPFAM" id="SSF56112">
    <property type="entry name" value="Protein kinase-like (PK-like)"/>
    <property type="match status" value="1"/>
</dbReference>
<keyword evidence="6" id="KW-0963">Cytoplasm</keyword>
<evidence type="ECO:0000256" key="15">
    <source>
        <dbReference type="ARBA" id="ARBA00023212"/>
    </source>
</evidence>
<dbReference type="InterPro" id="IPR011009">
    <property type="entry name" value="Kinase-like_dom_sf"/>
</dbReference>
<evidence type="ECO:0000256" key="2">
    <source>
        <dbReference type="ARBA" id="ARBA00004245"/>
    </source>
</evidence>
<dbReference type="InterPro" id="IPR002048">
    <property type="entry name" value="EF_hand_dom"/>
</dbReference>
<evidence type="ECO:0000256" key="4">
    <source>
        <dbReference type="ARBA" id="ARBA00011245"/>
    </source>
</evidence>
<comment type="subunit">
    <text evidence="4">Monomer.</text>
</comment>
<feature type="domain" description="Protein kinase" evidence="20">
    <location>
        <begin position="39"/>
        <end position="297"/>
    </location>
</feature>
<evidence type="ECO:0000256" key="17">
    <source>
        <dbReference type="ARBA" id="ARBA00025692"/>
    </source>
</evidence>
<keyword evidence="15" id="KW-0206">Cytoskeleton</keyword>
<evidence type="ECO:0000256" key="6">
    <source>
        <dbReference type="ARBA" id="ARBA00022490"/>
    </source>
</evidence>
<evidence type="ECO:0000256" key="9">
    <source>
        <dbReference type="ARBA" id="ARBA00022723"/>
    </source>
</evidence>
<reference evidence="22 23" key="1">
    <citation type="submission" date="2016-11" db="EMBL/GenBank/DDBJ databases">
        <title>The macronuclear genome of Stentor coeruleus: a giant cell with tiny introns.</title>
        <authorList>
            <person name="Slabodnick M."/>
            <person name="Ruby J.G."/>
            <person name="Reiff S.B."/>
            <person name="Swart E.C."/>
            <person name="Gosai S."/>
            <person name="Prabakaran S."/>
            <person name="Witkowska E."/>
            <person name="Larue G.E."/>
            <person name="Fisher S."/>
            <person name="Freeman R.M."/>
            <person name="Gunawardena J."/>
            <person name="Chu W."/>
            <person name="Stover N.A."/>
            <person name="Gregory B.D."/>
            <person name="Nowacki M."/>
            <person name="Derisi J."/>
            <person name="Roy S.W."/>
            <person name="Marshall W.F."/>
            <person name="Sood P."/>
        </authorList>
    </citation>
    <scope>NUCLEOTIDE SEQUENCE [LARGE SCALE GENOMIC DNA]</scope>
    <source>
        <strain evidence="22">WM001</strain>
    </source>
</reference>
<evidence type="ECO:0000256" key="19">
    <source>
        <dbReference type="ARBA" id="ARBA00048679"/>
    </source>
</evidence>
<dbReference type="Pfam" id="PF00069">
    <property type="entry name" value="Pkinase"/>
    <property type="match status" value="1"/>
</dbReference>
<dbReference type="OrthoDB" id="40902at2759"/>
<keyword evidence="23" id="KW-1185">Reference proteome</keyword>
<evidence type="ECO:0000313" key="22">
    <source>
        <dbReference type="EMBL" id="OMJ68694.1"/>
    </source>
</evidence>
<organism evidence="22 23">
    <name type="scientific">Stentor coeruleus</name>
    <dbReference type="NCBI Taxonomy" id="5963"/>
    <lineage>
        <taxon>Eukaryota</taxon>
        <taxon>Sar</taxon>
        <taxon>Alveolata</taxon>
        <taxon>Ciliophora</taxon>
        <taxon>Postciliodesmatophora</taxon>
        <taxon>Heterotrichea</taxon>
        <taxon>Heterotrichida</taxon>
        <taxon>Stentoridae</taxon>
        <taxon>Stentor</taxon>
    </lineage>
</organism>
<dbReference type="FunFam" id="1.10.238.10:FF:000178">
    <property type="entry name" value="Calmodulin-2 A"/>
    <property type="match status" value="1"/>
</dbReference>
<comment type="function">
    <text evidence="17">Plays a fundamental role in microtubule organizing center structure and function. Component of the infraciliary lattice (ICL) and the ciliary basal bodies.</text>
</comment>
<comment type="caution">
    <text evidence="22">The sequence shown here is derived from an EMBL/GenBank/DDBJ whole genome shotgun (WGS) entry which is preliminary data.</text>
</comment>
<keyword evidence="8" id="KW-0808">Transferase</keyword>
<feature type="domain" description="EF-hand" evidence="21">
    <location>
        <begin position="340"/>
        <end position="375"/>
    </location>
</feature>
<evidence type="ECO:0000256" key="7">
    <source>
        <dbReference type="ARBA" id="ARBA00022527"/>
    </source>
</evidence>
<dbReference type="Gene3D" id="3.30.200.20">
    <property type="entry name" value="Phosphorylase Kinase, domain 1"/>
    <property type="match status" value="1"/>
</dbReference>
<dbReference type="SMART" id="SM00220">
    <property type="entry name" value="S_TKc"/>
    <property type="match status" value="1"/>
</dbReference>
<dbReference type="FunFam" id="1.10.510.10:FF:000571">
    <property type="entry name" value="Maternal embryonic leucine zipper kinase"/>
    <property type="match status" value="1"/>
</dbReference>
<dbReference type="Proteomes" id="UP000187209">
    <property type="component" value="Unassembled WGS sequence"/>
</dbReference>
<keyword evidence="11" id="KW-0547">Nucleotide-binding</keyword>
<evidence type="ECO:0000256" key="14">
    <source>
        <dbReference type="ARBA" id="ARBA00022840"/>
    </source>
</evidence>
<dbReference type="SUPFAM" id="SSF47473">
    <property type="entry name" value="EF-hand"/>
    <property type="match status" value="1"/>
</dbReference>
<dbReference type="GO" id="GO:0005509">
    <property type="term" value="F:calcium ion binding"/>
    <property type="evidence" value="ECO:0007669"/>
    <property type="project" value="InterPro"/>
</dbReference>
<evidence type="ECO:0000256" key="5">
    <source>
        <dbReference type="ARBA" id="ARBA00012513"/>
    </source>
</evidence>
<evidence type="ECO:0000259" key="20">
    <source>
        <dbReference type="PROSITE" id="PS50011"/>
    </source>
</evidence>
<keyword evidence="10" id="KW-0677">Repeat</keyword>
<evidence type="ECO:0000256" key="8">
    <source>
        <dbReference type="ARBA" id="ARBA00022679"/>
    </source>
</evidence>
<protein>
    <recommendedName>
        <fullName evidence="5">non-specific serine/threonine protein kinase</fullName>
        <ecNumber evidence="5">2.7.11.1</ecNumber>
    </recommendedName>
</protein>
<dbReference type="EC" id="2.7.11.1" evidence="5"/>
<dbReference type="PROSITE" id="PS00018">
    <property type="entry name" value="EF_HAND_1"/>
    <property type="match status" value="2"/>
</dbReference>
<feature type="domain" description="EF-hand" evidence="21">
    <location>
        <begin position="410"/>
        <end position="445"/>
    </location>
</feature>
<dbReference type="InterPro" id="IPR018247">
    <property type="entry name" value="EF_Hand_1_Ca_BS"/>
</dbReference>
<dbReference type="GO" id="GO:0005856">
    <property type="term" value="C:cytoskeleton"/>
    <property type="evidence" value="ECO:0007669"/>
    <property type="project" value="UniProtKB-SubCell"/>
</dbReference>
<dbReference type="FunFam" id="3.30.200.20:FF:000315">
    <property type="entry name" value="Calcium-dependent protein kinase 3"/>
    <property type="match status" value="1"/>
</dbReference>
<keyword evidence="9" id="KW-0479">Metal-binding</keyword>
<comment type="cofactor">
    <cofactor evidence="1">
        <name>Mg(2+)</name>
        <dbReference type="ChEBI" id="CHEBI:18420"/>
    </cofactor>
</comment>
<dbReference type="PROSITE" id="PS00108">
    <property type="entry name" value="PROTEIN_KINASE_ST"/>
    <property type="match status" value="1"/>
</dbReference>
<dbReference type="InterPro" id="IPR000719">
    <property type="entry name" value="Prot_kinase_dom"/>
</dbReference>
<dbReference type="GO" id="GO:0004674">
    <property type="term" value="F:protein serine/threonine kinase activity"/>
    <property type="evidence" value="ECO:0007669"/>
    <property type="project" value="UniProtKB-KW"/>
</dbReference>
<comment type="similarity">
    <text evidence="16">Belongs to the protein kinase superfamily. Ser/Thr protein kinase family. CDPK subfamily.</text>
</comment>
<sequence>MGKCISHNKNEKPKRTGGSLEFSKEVSGIIRYNNIQEFYDIQGVMGRGHFGTVKRAFSKDKHDTKGYAIKSIPKNKIEYRLDLLERELGLLMTVDHPNIIKFYEVYEDFQYIHLVMELCTGGELFDQLIAKGRYTEAEAAKILHSLLSAVAHLHSLEIAHRDLKPENIMLSTSDMDSDIKIIDFGLAKKSIEEGSGENTVLGSSYYVAPEVLQNKYGLSCDIWSCGVILFMLLSGKPPFDGTSDMTIYQQILKTKYSTSGPEWERISDEAKEFVELLLNPDSKNRISAQAALEHPWLNKRGEHESQKVERKVMKRLKQYTHANKIVKETMSILIKTMKQDEIKQLNNIFRDLDKDHTGFISAIELEQGLSCAGINLEGEELQNLLKDADSTGKLNYSEFLAMTIDRKHLENTDSLWLAFKYFDIENQGYITKDNFNNALRRAGWELTSNEVDEMLTEYGLENLDKLFFEQFCKMFQDPSRYGKLTRMYTDDARKK</sequence>
<dbReference type="PANTHER" id="PTHR24349">
    <property type="entry name" value="SERINE/THREONINE-PROTEIN KINASE"/>
    <property type="match status" value="1"/>
</dbReference>
<name>A0A1R2AVZ1_9CILI</name>
<keyword evidence="14" id="KW-0067">ATP-binding</keyword>
<comment type="similarity">
    <text evidence="3">Belongs to the centrin family.</text>
</comment>
<evidence type="ECO:0000256" key="11">
    <source>
        <dbReference type="ARBA" id="ARBA00022741"/>
    </source>
</evidence>
<dbReference type="InterPro" id="IPR008271">
    <property type="entry name" value="Ser/Thr_kinase_AS"/>
</dbReference>
<proteinExistence type="inferred from homology"/>
<dbReference type="PROSITE" id="PS50222">
    <property type="entry name" value="EF_HAND_2"/>
    <property type="match status" value="2"/>
</dbReference>
<evidence type="ECO:0000256" key="12">
    <source>
        <dbReference type="ARBA" id="ARBA00022777"/>
    </source>
</evidence>
<evidence type="ECO:0000256" key="3">
    <source>
        <dbReference type="ARBA" id="ARBA00005253"/>
    </source>
</evidence>
<evidence type="ECO:0000256" key="18">
    <source>
        <dbReference type="ARBA" id="ARBA00047899"/>
    </source>
</evidence>
<evidence type="ECO:0000259" key="21">
    <source>
        <dbReference type="PROSITE" id="PS50222"/>
    </source>
</evidence>
<dbReference type="PROSITE" id="PS50011">
    <property type="entry name" value="PROTEIN_KINASE_DOM"/>
    <property type="match status" value="1"/>
</dbReference>
<comment type="catalytic activity">
    <reaction evidence="18">
        <text>L-threonyl-[protein] + ATP = O-phospho-L-threonyl-[protein] + ADP + H(+)</text>
        <dbReference type="Rhea" id="RHEA:46608"/>
        <dbReference type="Rhea" id="RHEA-COMP:11060"/>
        <dbReference type="Rhea" id="RHEA-COMP:11605"/>
        <dbReference type="ChEBI" id="CHEBI:15378"/>
        <dbReference type="ChEBI" id="CHEBI:30013"/>
        <dbReference type="ChEBI" id="CHEBI:30616"/>
        <dbReference type="ChEBI" id="CHEBI:61977"/>
        <dbReference type="ChEBI" id="CHEBI:456216"/>
        <dbReference type="EC" id="2.7.11.1"/>
    </reaction>
</comment>
<comment type="catalytic activity">
    <reaction evidence="19">
        <text>L-seryl-[protein] + ATP = O-phospho-L-seryl-[protein] + ADP + H(+)</text>
        <dbReference type="Rhea" id="RHEA:17989"/>
        <dbReference type="Rhea" id="RHEA-COMP:9863"/>
        <dbReference type="Rhea" id="RHEA-COMP:11604"/>
        <dbReference type="ChEBI" id="CHEBI:15378"/>
        <dbReference type="ChEBI" id="CHEBI:29999"/>
        <dbReference type="ChEBI" id="CHEBI:30616"/>
        <dbReference type="ChEBI" id="CHEBI:83421"/>
        <dbReference type="ChEBI" id="CHEBI:456216"/>
        <dbReference type="EC" id="2.7.11.1"/>
    </reaction>
</comment>
<evidence type="ECO:0000313" key="23">
    <source>
        <dbReference type="Proteomes" id="UP000187209"/>
    </source>
</evidence>
<dbReference type="Gene3D" id="1.10.510.10">
    <property type="entry name" value="Transferase(Phosphotransferase) domain 1"/>
    <property type="match status" value="1"/>
</dbReference>
<keyword evidence="12" id="KW-0418">Kinase</keyword>